<evidence type="ECO:0000256" key="2">
    <source>
        <dbReference type="ARBA" id="ARBA00009677"/>
    </source>
</evidence>
<protein>
    <submittedName>
        <fullName evidence="7">Flagellar basal-body rod protein FlgG</fullName>
    </submittedName>
</protein>
<dbReference type="PANTHER" id="PTHR30435">
    <property type="entry name" value="FLAGELLAR PROTEIN"/>
    <property type="match status" value="1"/>
</dbReference>
<dbReference type="GO" id="GO:0030694">
    <property type="term" value="C:bacterial-type flagellum basal body, rod"/>
    <property type="evidence" value="ECO:0007669"/>
    <property type="project" value="InterPro"/>
</dbReference>
<dbReference type="eggNOG" id="COG4786">
    <property type="taxonomic scope" value="Bacteria"/>
</dbReference>
<accession>Q1IMH7</accession>
<dbReference type="Proteomes" id="UP000002432">
    <property type="component" value="Chromosome"/>
</dbReference>
<keyword evidence="8" id="KW-1185">Reference proteome</keyword>
<dbReference type="InterPro" id="IPR010930">
    <property type="entry name" value="Flg_bb/hook_C_dom"/>
</dbReference>
<dbReference type="NCBIfam" id="TIGR02490">
    <property type="entry name" value="flgF"/>
    <property type="match status" value="1"/>
</dbReference>
<dbReference type="OrthoDB" id="9804559at2"/>
<dbReference type="InterPro" id="IPR053967">
    <property type="entry name" value="LlgE_F_G-like_D1"/>
</dbReference>
<gene>
    <name evidence="7" type="ordered locus">Acid345_2922</name>
</gene>
<proteinExistence type="inferred from homology"/>
<dbReference type="Pfam" id="PF22692">
    <property type="entry name" value="LlgE_F_G_D1"/>
    <property type="match status" value="1"/>
</dbReference>
<keyword evidence="7" id="KW-0282">Flagellum</keyword>
<feature type="domain" description="Flagellar hook protein FlgE/F/G-like D1" evidence="6">
    <location>
        <begin position="89"/>
        <end position="151"/>
    </location>
</feature>
<dbReference type="Pfam" id="PF06429">
    <property type="entry name" value="Flg_bbr_C"/>
    <property type="match status" value="1"/>
</dbReference>
<dbReference type="RefSeq" id="WP_011523724.1">
    <property type="nucleotide sequence ID" value="NC_008009.1"/>
</dbReference>
<dbReference type="EnsemblBacteria" id="ABF41923">
    <property type="protein sequence ID" value="ABF41923"/>
    <property type="gene ID" value="Acid345_2922"/>
</dbReference>
<dbReference type="PANTHER" id="PTHR30435:SF19">
    <property type="entry name" value="FLAGELLAR BASAL-BODY ROD PROTEIN FLGG"/>
    <property type="match status" value="1"/>
</dbReference>
<feature type="domain" description="Flagellar basal-body/hook protein C-terminal" evidence="5">
    <location>
        <begin position="194"/>
        <end position="231"/>
    </location>
</feature>
<name>Q1IMH7_KORVE</name>
<dbReference type="SUPFAM" id="SSF117143">
    <property type="entry name" value="Flagellar hook protein flgE"/>
    <property type="match status" value="1"/>
</dbReference>
<organism evidence="7 8">
    <name type="scientific">Koribacter versatilis (strain Ellin345)</name>
    <dbReference type="NCBI Taxonomy" id="204669"/>
    <lineage>
        <taxon>Bacteria</taxon>
        <taxon>Pseudomonadati</taxon>
        <taxon>Acidobacteriota</taxon>
        <taxon>Terriglobia</taxon>
        <taxon>Terriglobales</taxon>
        <taxon>Candidatus Korobacteraceae</taxon>
        <taxon>Candidatus Korobacter</taxon>
    </lineage>
</organism>
<evidence type="ECO:0000313" key="7">
    <source>
        <dbReference type="EMBL" id="ABF41923.1"/>
    </source>
</evidence>
<dbReference type="AlphaFoldDB" id="Q1IMH7"/>
<keyword evidence="7" id="KW-0966">Cell projection</keyword>
<reference evidence="7 8" key="1">
    <citation type="journal article" date="2009" name="Appl. Environ. Microbiol.">
        <title>Three genomes from the phylum Acidobacteria provide insight into the lifestyles of these microorganisms in soils.</title>
        <authorList>
            <person name="Ward N.L."/>
            <person name="Challacombe J.F."/>
            <person name="Janssen P.H."/>
            <person name="Henrissat B."/>
            <person name="Coutinho P.M."/>
            <person name="Wu M."/>
            <person name="Xie G."/>
            <person name="Haft D.H."/>
            <person name="Sait M."/>
            <person name="Badger J."/>
            <person name="Barabote R.D."/>
            <person name="Bradley B."/>
            <person name="Brettin T.S."/>
            <person name="Brinkac L.M."/>
            <person name="Bruce D."/>
            <person name="Creasy T."/>
            <person name="Daugherty S.C."/>
            <person name="Davidsen T.M."/>
            <person name="DeBoy R.T."/>
            <person name="Detter J.C."/>
            <person name="Dodson R.J."/>
            <person name="Durkin A.S."/>
            <person name="Ganapathy A."/>
            <person name="Gwinn-Giglio M."/>
            <person name="Han C.S."/>
            <person name="Khouri H."/>
            <person name="Kiss H."/>
            <person name="Kothari S.P."/>
            <person name="Madupu R."/>
            <person name="Nelson K.E."/>
            <person name="Nelson W.C."/>
            <person name="Paulsen I."/>
            <person name="Penn K."/>
            <person name="Ren Q."/>
            <person name="Rosovitz M.J."/>
            <person name="Selengut J.D."/>
            <person name="Shrivastava S."/>
            <person name="Sullivan S.A."/>
            <person name="Tapia R."/>
            <person name="Thompson L.S."/>
            <person name="Watkins K.L."/>
            <person name="Yang Q."/>
            <person name="Yu C."/>
            <person name="Zafar N."/>
            <person name="Zhou L."/>
            <person name="Kuske C.R."/>
        </authorList>
    </citation>
    <scope>NUCLEOTIDE SEQUENCE [LARGE SCALE GENOMIC DNA]</scope>
    <source>
        <strain evidence="7 8">Ellin345</strain>
    </source>
</reference>
<comment type="subcellular location">
    <subcellularLocation>
        <location evidence="1 4">Bacterial flagellum basal body</location>
    </subcellularLocation>
</comment>
<keyword evidence="7" id="KW-0969">Cilium</keyword>
<dbReference type="EMBL" id="CP000360">
    <property type="protein sequence ID" value="ABF41923.1"/>
    <property type="molecule type" value="Genomic_DNA"/>
</dbReference>
<sequence>MDTGSYVACAGLVARSQQLDLAAQDLANINTSGYRSQRSAFRAVLAKSAGANLTGWSAAVNNFGTLGETRLSRTPGNLEKTGNPLDLGLEGDGFFVVQTPAGPRYTRRGNFQISSAGALETSDGYPVQGSLGTVRVPNGELAISADGTLSVDGAIAGKLKVVQFAPSTQLQAESGSYYSAPAGRESPAANTSVRQGMIESSNVNAIASSIQLVTLQRTAEMLQRALTTFHSEFDRTAVEDLPKV</sequence>
<evidence type="ECO:0000259" key="6">
    <source>
        <dbReference type="Pfam" id="PF22692"/>
    </source>
</evidence>
<dbReference type="HOGENOM" id="CLU_013687_0_0_0"/>
<evidence type="ECO:0000256" key="3">
    <source>
        <dbReference type="ARBA" id="ARBA00023143"/>
    </source>
</evidence>
<dbReference type="InterPro" id="IPR037925">
    <property type="entry name" value="FlgE/F/G-like"/>
</dbReference>
<keyword evidence="3 4" id="KW-0975">Bacterial flagellum</keyword>
<evidence type="ECO:0000256" key="4">
    <source>
        <dbReference type="RuleBase" id="RU362116"/>
    </source>
</evidence>
<evidence type="ECO:0000313" key="8">
    <source>
        <dbReference type="Proteomes" id="UP000002432"/>
    </source>
</evidence>
<evidence type="ECO:0000256" key="1">
    <source>
        <dbReference type="ARBA" id="ARBA00004117"/>
    </source>
</evidence>
<dbReference type="NCBIfam" id="TIGR03506">
    <property type="entry name" value="FlgEFG_subfam"/>
    <property type="match status" value="1"/>
</dbReference>
<dbReference type="KEGG" id="aba:Acid345_2922"/>
<dbReference type="InterPro" id="IPR020013">
    <property type="entry name" value="Flagellar_FlgE/F/G"/>
</dbReference>
<dbReference type="STRING" id="204669.Acid345_2922"/>
<evidence type="ECO:0000259" key="5">
    <source>
        <dbReference type="Pfam" id="PF06429"/>
    </source>
</evidence>
<comment type="similarity">
    <text evidence="2 4">Belongs to the flagella basal body rod proteins family.</text>
</comment>
<dbReference type="GO" id="GO:0071978">
    <property type="term" value="P:bacterial-type flagellum-dependent swarming motility"/>
    <property type="evidence" value="ECO:0007669"/>
    <property type="project" value="TreeGrafter"/>
</dbReference>
<dbReference type="InterPro" id="IPR012836">
    <property type="entry name" value="FlgF"/>
</dbReference>